<keyword evidence="1" id="KW-0378">Hydrolase</keyword>
<dbReference type="PROSITE" id="PS50994">
    <property type="entry name" value="INTEGRASE"/>
    <property type="match status" value="1"/>
</dbReference>
<evidence type="ECO:0000256" key="2">
    <source>
        <dbReference type="SAM" id="MobiDB-lite"/>
    </source>
</evidence>
<dbReference type="InterPro" id="IPR036397">
    <property type="entry name" value="RNaseH_sf"/>
</dbReference>
<keyword evidence="5" id="KW-1185">Reference proteome</keyword>
<dbReference type="Pfam" id="PF25597">
    <property type="entry name" value="SH3_retrovirus"/>
    <property type="match status" value="1"/>
</dbReference>
<protein>
    <submittedName>
        <fullName evidence="4">Ribonuclease H-like domain-containing protein</fullName>
    </submittedName>
</protein>
<feature type="compositionally biased region" description="Low complexity" evidence="2">
    <location>
        <begin position="1637"/>
        <end position="1657"/>
    </location>
</feature>
<dbReference type="InterPro" id="IPR013103">
    <property type="entry name" value="RVT_2"/>
</dbReference>
<organism evidence="4 5">
    <name type="scientific">Tanacetum coccineum</name>
    <dbReference type="NCBI Taxonomy" id="301880"/>
    <lineage>
        <taxon>Eukaryota</taxon>
        <taxon>Viridiplantae</taxon>
        <taxon>Streptophyta</taxon>
        <taxon>Embryophyta</taxon>
        <taxon>Tracheophyta</taxon>
        <taxon>Spermatophyta</taxon>
        <taxon>Magnoliopsida</taxon>
        <taxon>eudicotyledons</taxon>
        <taxon>Gunneridae</taxon>
        <taxon>Pentapetalae</taxon>
        <taxon>asterids</taxon>
        <taxon>campanulids</taxon>
        <taxon>Asterales</taxon>
        <taxon>Asteraceae</taxon>
        <taxon>Asteroideae</taxon>
        <taxon>Anthemideae</taxon>
        <taxon>Anthemidinae</taxon>
        <taxon>Tanacetum</taxon>
    </lineage>
</organism>
<evidence type="ECO:0000313" key="4">
    <source>
        <dbReference type="EMBL" id="GJS97632.1"/>
    </source>
</evidence>
<dbReference type="PANTHER" id="PTHR11439:SF495">
    <property type="entry name" value="REVERSE TRANSCRIPTASE, RNA-DEPENDENT DNA POLYMERASE-RELATED"/>
    <property type="match status" value="1"/>
</dbReference>
<dbReference type="Proteomes" id="UP001151760">
    <property type="component" value="Unassembled WGS sequence"/>
</dbReference>
<dbReference type="InterPro" id="IPR057670">
    <property type="entry name" value="SH3_retrovirus"/>
</dbReference>
<feature type="compositionally biased region" description="Polar residues" evidence="2">
    <location>
        <begin position="355"/>
        <end position="368"/>
    </location>
</feature>
<feature type="compositionally biased region" description="Low complexity" evidence="2">
    <location>
        <begin position="1585"/>
        <end position="1609"/>
    </location>
</feature>
<dbReference type="CDD" id="cd09272">
    <property type="entry name" value="RNase_HI_RT_Ty1"/>
    <property type="match status" value="1"/>
</dbReference>
<dbReference type="SUPFAM" id="SSF56672">
    <property type="entry name" value="DNA/RNA polymerases"/>
    <property type="match status" value="1"/>
</dbReference>
<evidence type="ECO:0000313" key="5">
    <source>
        <dbReference type="Proteomes" id="UP001151760"/>
    </source>
</evidence>
<dbReference type="InterPro" id="IPR025724">
    <property type="entry name" value="GAG-pre-integrase_dom"/>
</dbReference>
<feature type="region of interest" description="Disordered" evidence="2">
    <location>
        <begin position="164"/>
        <end position="186"/>
    </location>
</feature>
<dbReference type="Pfam" id="PF13976">
    <property type="entry name" value="gag_pre-integrs"/>
    <property type="match status" value="1"/>
</dbReference>
<dbReference type="Pfam" id="PF22936">
    <property type="entry name" value="Pol_BBD"/>
    <property type="match status" value="1"/>
</dbReference>
<feature type="compositionally biased region" description="Pro residues" evidence="2">
    <location>
        <begin position="1677"/>
        <end position="1687"/>
    </location>
</feature>
<accession>A0ABQ5A8Z1</accession>
<feature type="region of interest" description="Disordered" evidence="2">
    <location>
        <begin position="78"/>
        <end position="131"/>
    </location>
</feature>
<feature type="region of interest" description="Disordered" evidence="2">
    <location>
        <begin position="1584"/>
        <end position="1725"/>
    </location>
</feature>
<reference evidence="4" key="1">
    <citation type="journal article" date="2022" name="Int. J. Mol. Sci.">
        <title>Draft Genome of Tanacetum Coccineum: Genomic Comparison of Closely Related Tanacetum-Family Plants.</title>
        <authorList>
            <person name="Yamashiro T."/>
            <person name="Shiraishi A."/>
            <person name="Nakayama K."/>
            <person name="Satake H."/>
        </authorList>
    </citation>
    <scope>NUCLEOTIDE SEQUENCE</scope>
</reference>
<sequence>MSSTVKIGLGYGIKSNAEVLGYEEEISRGIFAFRETDAGNYDIPLYSRFKQVEYKGVPHPLSGDYTPREQEDIDDSLYEYGKYGPQPQSPSPTESDASSTVYSTCQSNDSDGELGAVSDHSVNDDPIHDHIPIPSIEQVTIATQKTQPQVPTPKQTVVPSCAQHVKTPRQPIRTPVTPSPIHSNNRQNWNQRMKRELGAGYSFERKPCFVCGSLSHLIKDCDYYEKKMAREAALKSKRVVHADVRQATPAWTNTNRVNKANQFTPRPVQLSNIRPNLSTASKTIKTGRVNVNTGHGNVSTVSSAGTQIKSGSSRFNTGKQNVNSGSVHVNTARVNRPVSNQTSQVNLKSPKKCFSKQSSPVNRPFSRNTAHKSNKYAVKGKMGTAVKTSAGCVWRKVIPLSNTNSGPTPDSNVNDHPLKHMEHRGIFDSGCSGHMTGNRAHLEDYQELSKVGSVTFGGSKGSISGKGTIRLGNLVFDDVAFVKELGHFNLFSISQICDKKLNVLFTEKECFVVSSDFKMPDENQVILKVPRQHNMYTFDMKNVDSSKGYTCLLAKASSDEAKLWHRRLGHLNFKNLNKLVKGNLVRGLPSKSFKNDHTCVACQKGKQHKASCKAKIDRYVTHPLHTLHMDLFGPTSVRSINHASYCLVITDDCSRVMLEFCGEKGIKQEFSNARTPQQNGVAERMNRTLIEAARTMLADSHLPTTFWAEAVNTACYTFNRVRVTKPQNKTPYELLFGHKPILSYIRPFGCHVTILNTLSPLGKFDGKSDEGFLVGYSVNSKAFRVYNLVTKRVEVNLHVNFLEEKPNVQGIGHRWMFDLDYLTDSMNYIPVSLQNQANPAGSKEVIDIDVQTEEAADLMVVSSTSLTGATRKAAVSEKIAKKKTHSPKQPSSTPISRPVPTKTPTRTNPVNTGSGNLNTGNEQVTSGNTEAISPSADHEEEVFSDADDDEMPEIRIYDKSSEGIFEQASYDDDGVITDFNNLPDEVDVITNPTLRIHNAHPQSQILGDPNTPVQTRSSLKKITEAHALVSYIQAHQRSNHKDQQHCLFACFLSQFEPRKVTEALEDGSWVEAMQEELLQFKLQQVWVLVDLPNGAKVIGTKWVYKNKKDERGVVVRNKARLVAQGHRQEEGIDYDEVFAPVARIEAIRLFLAFASFMGFIVYQMDVKSAFLYGTIDEEVYVSQPPGFVDPDHPTKVYKVVKALYGLHQAPRAWYATLSTFLEKHGYKRGTIDKTLFIRRNKKDIMLVQVYVDDIIFGSTNKSWCAEFEALMQSRFQMSSMGELTFFLGLQVKQNNEGIFISQDKYVAEMLKKFDLVNVKAAITPMETKLPLTKDEEAFDVDVHLYRSMIGSLMYLTASRPDIMYAVCVCSRFQVTPKTSHLNAVKRIFKYLKGKPNLGLWYPRDSPLDLEAFSDSDYGGSNLDRKSTTGGCQFLGQRLISWQCKKQTIVATSTTEAEYVAAAHCCGQVLWVQNQLLDYGFNFMNTKIHIDNESTICIVKNPVYHSKTKHIEIRHHFIRDCYEKKLISVEKIHTDLNVADLLTKPFDGPRYDLELKRVMQDQLGHGKEKCQVSLANWMQFGCQPQPSAAPTPTHHVPTPSSSHVQITQSQSPPPPITATPPTQPPPSLTQPVQPPPTITQSSLTTPQPSSVQPTFTTPPIQPVETTSSPPMFTIPDTQPTPPPSPQVPSPSYHDTEGPSFEPSYHLSPPPSHEPENQAFRSSEEYL</sequence>
<proteinExistence type="predicted"/>
<feature type="compositionally biased region" description="Polar residues" evidence="2">
    <location>
        <begin position="91"/>
        <end position="109"/>
    </location>
</feature>
<feature type="compositionally biased region" description="Polar residues" evidence="2">
    <location>
        <begin position="902"/>
        <end position="932"/>
    </location>
</feature>
<feature type="compositionally biased region" description="Pro residues" evidence="2">
    <location>
        <begin position="1610"/>
        <end position="1636"/>
    </location>
</feature>
<dbReference type="InterPro" id="IPR054722">
    <property type="entry name" value="PolX-like_BBD"/>
</dbReference>
<dbReference type="InterPro" id="IPR043502">
    <property type="entry name" value="DNA/RNA_pol_sf"/>
</dbReference>
<dbReference type="Gene3D" id="3.30.420.10">
    <property type="entry name" value="Ribonuclease H-like superfamily/Ribonuclease H"/>
    <property type="match status" value="1"/>
</dbReference>
<dbReference type="PANTHER" id="PTHR11439">
    <property type="entry name" value="GAG-POL-RELATED RETROTRANSPOSON"/>
    <property type="match status" value="1"/>
</dbReference>
<name>A0ABQ5A8Z1_9ASTR</name>
<dbReference type="InterPro" id="IPR001584">
    <property type="entry name" value="Integrase_cat-core"/>
</dbReference>
<feature type="compositionally biased region" description="Basic and acidic residues" evidence="2">
    <location>
        <begin position="121"/>
        <end position="131"/>
    </location>
</feature>
<comment type="caution">
    <text evidence="4">The sequence shown here is derived from an EMBL/GenBank/DDBJ whole genome shotgun (WGS) entry which is preliminary data.</text>
</comment>
<feature type="region of interest" description="Disordered" evidence="2">
    <location>
        <begin position="339"/>
        <end position="368"/>
    </location>
</feature>
<dbReference type="InterPro" id="IPR012337">
    <property type="entry name" value="RNaseH-like_sf"/>
</dbReference>
<dbReference type="Pfam" id="PF07727">
    <property type="entry name" value="RVT_2"/>
    <property type="match status" value="1"/>
</dbReference>
<feature type="region of interest" description="Disordered" evidence="2">
    <location>
        <begin position="875"/>
        <end position="945"/>
    </location>
</feature>
<evidence type="ECO:0000256" key="1">
    <source>
        <dbReference type="ARBA" id="ARBA00022750"/>
    </source>
</evidence>
<dbReference type="EMBL" id="BQNB010011979">
    <property type="protein sequence ID" value="GJS97632.1"/>
    <property type="molecule type" value="Genomic_DNA"/>
</dbReference>
<keyword evidence="1" id="KW-0645">Protease</keyword>
<dbReference type="SUPFAM" id="SSF53098">
    <property type="entry name" value="Ribonuclease H-like"/>
    <property type="match status" value="1"/>
</dbReference>
<keyword evidence="1" id="KW-0064">Aspartyl protease</keyword>
<reference evidence="4" key="2">
    <citation type="submission" date="2022-01" db="EMBL/GenBank/DDBJ databases">
        <authorList>
            <person name="Yamashiro T."/>
            <person name="Shiraishi A."/>
            <person name="Satake H."/>
            <person name="Nakayama K."/>
        </authorList>
    </citation>
    <scope>NUCLEOTIDE SEQUENCE</scope>
</reference>
<gene>
    <name evidence="4" type="ORF">Tco_0804600</name>
</gene>
<feature type="domain" description="Integrase catalytic" evidence="3">
    <location>
        <begin position="634"/>
        <end position="739"/>
    </location>
</feature>
<evidence type="ECO:0000259" key="3">
    <source>
        <dbReference type="PROSITE" id="PS50994"/>
    </source>
</evidence>